<dbReference type="InterPro" id="IPR026881">
    <property type="entry name" value="WYL_dom"/>
</dbReference>
<evidence type="ECO:0000313" key="4">
    <source>
        <dbReference type="Proteomes" id="UP000243937"/>
    </source>
</evidence>
<reference evidence="3 4" key="1">
    <citation type="journal article" date="2014" name="Int. J. Syst. Evol. Microbiol.">
        <title>Oceanisphaera profunda sp. nov., a marine bacterium isolated from deep-sea sediment, and emended description of the genus Oceanisphaera.</title>
        <authorList>
            <person name="Xu Z."/>
            <person name="Zhang X.Y."/>
            <person name="Su H.N."/>
            <person name="Yu Z.C."/>
            <person name="Liu C."/>
            <person name="Li H."/>
            <person name="Chen X.L."/>
            <person name="Song X.Y."/>
            <person name="Xie B.B."/>
            <person name="Qin Q.L."/>
            <person name="Zhou B.C."/>
            <person name="Shi M."/>
            <person name="Huang Y."/>
            <person name="Zhang Y.Z."/>
        </authorList>
    </citation>
    <scope>NUCLEOTIDE SEQUENCE [LARGE SCALE GENOMIC DNA]</scope>
    <source>
        <strain evidence="3 4">SM1222</strain>
    </source>
</reference>
<dbReference type="AlphaFoldDB" id="A0A1Y0D4E6"/>
<protein>
    <submittedName>
        <fullName evidence="3">WYL domain-containing protein</fullName>
    </submittedName>
</protein>
<organism evidence="3 4">
    <name type="scientific">Oceanisphaera profunda</name>
    <dbReference type="NCBI Taxonomy" id="1416627"/>
    <lineage>
        <taxon>Bacteria</taxon>
        <taxon>Pseudomonadati</taxon>
        <taxon>Pseudomonadota</taxon>
        <taxon>Gammaproteobacteria</taxon>
        <taxon>Aeromonadales</taxon>
        <taxon>Aeromonadaceae</taxon>
        <taxon>Oceanisphaera</taxon>
    </lineage>
</organism>
<accession>A0A1Y0D4E6</accession>
<sequence>MATQHDTLIRYITMLQLIPRAPQFKATTTLRDLLADRGFHVDLRSIQRDLDKMSLHFPLLCNKNERPYRWSFDPSYKSNLPALDTATALTLVLAEEYLKSLLPQIAIDRLSPQFDGARKFLDGLHENGYASWSRQVRAIPNGKALLPAAILPHIWQGVSDALLERQTIAVQYLSRQQGEVRAFTLHPQGLVVRHSVSYLLATVNDYEDIRQFALHRIQELKPSPAAYRSHPDFSVEAYIAKGAFGYPLGQQHVELVAKIDKAMAWLLAETPISQQQHLSAADEQGWITLTATVPNDQQTQWWIMGFGARIQVLAPSSWREAIIEQAQKMMEQYGAAPSVLHQAPS</sequence>
<dbReference type="RefSeq" id="WP_087035073.1">
    <property type="nucleotide sequence ID" value="NZ_CP021377.1"/>
</dbReference>
<evidence type="ECO:0000259" key="2">
    <source>
        <dbReference type="Pfam" id="PF25583"/>
    </source>
</evidence>
<proteinExistence type="predicted"/>
<dbReference type="EMBL" id="CP021377">
    <property type="protein sequence ID" value="ART81985.1"/>
    <property type="molecule type" value="Genomic_DNA"/>
</dbReference>
<dbReference type="Pfam" id="PF13280">
    <property type="entry name" value="WYL"/>
    <property type="match status" value="1"/>
</dbReference>
<dbReference type="Pfam" id="PF25583">
    <property type="entry name" value="WCX"/>
    <property type="match status" value="1"/>
</dbReference>
<dbReference type="Proteomes" id="UP000243937">
    <property type="component" value="Chromosome"/>
</dbReference>
<dbReference type="PANTHER" id="PTHR34580:SF1">
    <property type="entry name" value="PROTEIN PAFC"/>
    <property type="match status" value="1"/>
</dbReference>
<dbReference type="PANTHER" id="PTHR34580">
    <property type="match status" value="1"/>
</dbReference>
<gene>
    <name evidence="3" type="ORF">CBP31_04545</name>
</gene>
<dbReference type="InterPro" id="IPR057727">
    <property type="entry name" value="WCX_dom"/>
</dbReference>
<feature type="domain" description="WCX" evidence="2">
    <location>
        <begin position="253"/>
        <end position="330"/>
    </location>
</feature>
<dbReference type="OrthoDB" id="8595817at2"/>
<keyword evidence="4" id="KW-1185">Reference proteome</keyword>
<dbReference type="PROSITE" id="PS52050">
    <property type="entry name" value="WYL"/>
    <property type="match status" value="1"/>
</dbReference>
<evidence type="ECO:0000259" key="1">
    <source>
        <dbReference type="Pfam" id="PF13280"/>
    </source>
</evidence>
<evidence type="ECO:0000313" key="3">
    <source>
        <dbReference type="EMBL" id="ART81985.1"/>
    </source>
</evidence>
<feature type="domain" description="WYL" evidence="1">
    <location>
        <begin position="156"/>
        <end position="221"/>
    </location>
</feature>
<name>A0A1Y0D4E6_9GAMM</name>
<dbReference type="KEGG" id="opf:CBP31_04545"/>
<dbReference type="InterPro" id="IPR051534">
    <property type="entry name" value="CBASS_pafABC_assoc_protein"/>
</dbReference>